<comment type="similarity">
    <text evidence="2 7">Belongs to the dihydrofolate reductase family.</text>
</comment>
<dbReference type="Proteomes" id="UP001597280">
    <property type="component" value="Unassembled WGS sequence"/>
</dbReference>
<dbReference type="PANTHER" id="PTHR48069">
    <property type="entry name" value="DIHYDROFOLATE REDUCTASE"/>
    <property type="match status" value="1"/>
</dbReference>
<keyword evidence="4" id="KW-0554">One-carbon metabolism</keyword>
<sequence length="197" mass="21030">MEERAPRIGMIWAQARGGVIGAGGTMPWHLPEDLQHFSRTTAGAPVVMGRRTWESFPPRFRPLPGRTNIVITSDPGFAADGALRAGSLDEALDLAREDLAARASAVDGAAAEGAGTIWVIGGGRVYREAMDRADLLVVTEIDLDVEGDTLAPAIPAGFALRASEPAEGWHESRSGLRYRILTHHRAAPTLPRGPLLP</sequence>
<dbReference type="PRINTS" id="PR00070">
    <property type="entry name" value="DHFR"/>
</dbReference>
<gene>
    <name evidence="9" type="ORF">ACFSDA_07075</name>
</gene>
<evidence type="ECO:0000256" key="3">
    <source>
        <dbReference type="ARBA" id="ARBA00012856"/>
    </source>
</evidence>
<keyword evidence="6 9" id="KW-0560">Oxidoreductase</keyword>
<dbReference type="SUPFAM" id="SSF53597">
    <property type="entry name" value="Dihydrofolate reductase-like"/>
    <property type="match status" value="1"/>
</dbReference>
<protein>
    <recommendedName>
        <fullName evidence="3">dihydrofolate reductase</fullName>
        <ecNumber evidence="3">1.5.1.3</ecNumber>
    </recommendedName>
</protein>
<dbReference type="Gene3D" id="3.40.430.10">
    <property type="entry name" value="Dihydrofolate Reductase, subunit A"/>
    <property type="match status" value="1"/>
</dbReference>
<dbReference type="GO" id="GO:0004146">
    <property type="term" value="F:dihydrofolate reductase activity"/>
    <property type="evidence" value="ECO:0007669"/>
    <property type="project" value="UniProtKB-EC"/>
</dbReference>
<evidence type="ECO:0000256" key="7">
    <source>
        <dbReference type="RuleBase" id="RU004474"/>
    </source>
</evidence>
<dbReference type="InterPro" id="IPR024072">
    <property type="entry name" value="DHFR-like_dom_sf"/>
</dbReference>
<dbReference type="InterPro" id="IPR017925">
    <property type="entry name" value="DHFR_CS"/>
</dbReference>
<evidence type="ECO:0000256" key="2">
    <source>
        <dbReference type="ARBA" id="ARBA00009539"/>
    </source>
</evidence>
<evidence type="ECO:0000256" key="5">
    <source>
        <dbReference type="ARBA" id="ARBA00022857"/>
    </source>
</evidence>
<dbReference type="Pfam" id="PF00186">
    <property type="entry name" value="DHFR_1"/>
    <property type="match status" value="1"/>
</dbReference>
<proteinExistence type="inferred from homology"/>
<dbReference type="EC" id="1.5.1.3" evidence="3"/>
<evidence type="ECO:0000256" key="6">
    <source>
        <dbReference type="ARBA" id="ARBA00023002"/>
    </source>
</evidence>
<comment type="pathway">
    <text evidence="1">Cofactor biosynthesis; tetrahydrofolate biosynthesis; 5,6,7,8-tetrahydrofolate from 7,8-dihydrofolate: step 1/1.</text>
</comment>
<comment type="caution">
    <text evidence="9">The sequence shown here is derived from an EMBL/GenBank/DDBJ whole genome shotgun (WGS) entry which is preliminary data.</text>
</comment>
<reference evidence="10" key="1">
    <citation type="journal article" date="2019" name="Int. J. Syst. Evol. Microbiol.">
        <title>The Global Catalogue of Microorganisms (GCM) 10K type strain sequencing project: providing services to taxonomists for standard genome sequencing and annotation.</title>
        <authorList>
            <consortium name="The Broad Institute Genomics Platform"/>
            <consortium name="The Broad Institute Genome Sequencing Center for Infectious Disease"/>
            <person name="Wu L."/>
            <person name="Ma J."/>
        </authorList>
    </citation>
    <scope>NUCLEOTIDE SEQUENCE [LARGE SCALE GENOMIC DNA]</scope>
    <source>
        <strain evidence="10">JCM 11650</strain>
    </source>
</reference>
<evidence type="ECO:0000259" key="8">
    <source>
        <dbReference type="PROSITE" id="PS51330"/>
    </source>
</evidence>
<evidence type="ECO:0000313" key="9">
    <source>
        <dbReference type="EMBL" id="MFD1834838.1"/>
    </source>
</evidence>
<dbReference type="PROSITE" id="PS51330">
    <property type="entry name" value="DHFR_2"/>
    <property type="match status" value="1"/>
</dbReference>
<evidence type="ECO:0000313" key="10">
    <source>
        <dbReference type="Proteomes" id="UP001597280"/>
    </source>
</evidence>
<evidence type="ECO:0000256" key="4">
    <source>
        <dbReference type="ARBA" id="ARBA00022563"/>
    </source>
</evidence>
<accession>A0ABW4PVJ7</accession>
<organism evidence="9 10">
    <name type="scientific">Brachybacterium rhamnosum</name>
    <dbReference type="NCBI Taxonomy" id="173361"/>
    <lineage>
        <taxon>Bacteria</taxon>
        <taxon>Bacillati</taxon>
        <taxon>Actinomycetota</taxon>
        <taxon>Actinomycetes</taxon>
        <taxon>Micrococcales</taxon>
        <taxon>Dermabacteraceae</taxon>
        <taxon>Brachybacterium</taxon>
    </lineage>
</organism>
<feature type="domain" description="DHFR" evidence="8">
    <location>
        <begin position="7"/>
        <end position="185"/>
    </location>
</feature>
<dbReference type="PANTHER" id="PTHR48069:SF3">
    <property type="entry name" value="DIHYDROFOLATE REDUCTASE"/>
    <property type="match status" value="1"/>
</dbReference>
<keyword evidence="10" id="KW-1185">Reference proteome</keyword>
<dbReference type="EMBL" id="JBHUFL010000002">
    <property type="protein sequence ID" value="MFD1834838.1"/>
    <property type="molecule type" value="Genomic_DNA"/>
</dbReference>
<dbReference type="RefSeq" id="WP_343904070.1">
    <property type="nucleotide sequence ID" value="NZ_BAAAIS010000002.1"/>
</dbReference>
<keyword evidence="5" id="KW-0521">NADP</keyword>
<dbReference type="PIRSF" id="PIRSF000194">
    <property type="entry name" value="DHFR"/>
    <property type="match status" value="1"/>
</dbReference>
<dbReference type="CDD" id="cd00209">
    <property type="entry name" value="DHFR"/>
    <property type="match status" value="1"/>
</dbReference>
<dbReference type="InterPro" id="IPR012259">
    <property type="entry name" value="DHFR"/>
</dbReference>
<dbReference type="PROSITE" id="PS00075">
    <property type="entry name" value="DHFR_1"/>
    <property type="match status" value="1"/>
</dbReference>
<name>A0ABW4PVJ7_9MICO</name>
<dbReference type="InterPro" id="IPR001796">
    <property type="entry name" value="DHFR_dom"/>
</dbReference>
<evidence type="ECO:0000256" key="1">
    <source>
        <dbReference type="ARBA" id="ARBA00004903"/>
    </source>
</evidence>